<dbReference type="AlphaFoldDB" id="A0AAE0XM68"/>
<dbReference type="EMBL" id="JAWDGP010008046">
    <property type="protein sequence ID" value="KAK3696380.1"/>
    <property type="molecule type" value="Genomic_DNA"/>
</dbReference>
<evidence type="ECO:0000256" key="1">
    <source>
        <dbReference type="SAM" id="MobiDB-lite"/>
    </source>
</evidence>
<accession>A0AAE0XM68</accession>
<protein>
    <submittedName>
        <fullName evidence="2">Uncharacterized protein</fullName>
    </submittedName>
</protein>
<evidence type="ECO:0000313" key="2">
    <source>
        <dbReference type="EMBL" id="KAK3696380.1"/>
    </source>
</evidence>
<comment type="caution">
    <text evidence="2">The sequence shown here is derived from an EMBL/GenBank/DDBJ whole genome shotgun (WGS) entry which is preliminary data.</text>
</comment>
<proteinExistence type="predicted"/>
<feature type="region of interest" description="Disordered" evidence="1">
    <location>
        <begin position="1"/>
        <end position="28"/>
    </location>
</feature>
<name>A0AAE0XM68_9GAST</name>
<dbReference type="Proteomes" id="UP001283361">
    <property type="component" value="Unassembled WGS sequence"/>
</dbReference>
<evidence type="ECO:0000313" key="3">
    <source>
        <dbReference type="Proteomes" id="UP001283361"/>
    </source>
</evidence>
<keyword evidence="3" id="KW-1185">Reference proteome</keyword>
<gene>
    <name evidence="2" type="ORF">RRG08_062672</name>
</gene>
<reference evidence="2" key="1">
    <citation type="journal article" date="2023" name="G3 (Bethesda)">
        <title>A reference genome for the long-term kleptoplast-retaining sea slug Elysia crispata morphotype clarki.</title>
        <authorList>
            <person name="Eastman K.E."/>
            <person name="Pendleton A.L."/>
            <person name="Shaikh M.A."/>
            <person name="Suttiyut T."/>
            <person name="Ogas R."/>
            <person name="Tomko P."/>
            <person name="Gavelis G."/>
            <person name="Widhalm J.R."/>
            <person name="Wisecaver J.H."/>
        </authorList>
    </citation>
    <scope>NUCLEOTIDE SEQUENCE</scope>
    <source>
        <strain evidence="2">ECLA1</strain>
    </source>
</reference>
<organism evidence="2 3">
    <name type="scientific">Elysia crispata</name>
    <name type="common">lettuce slug</name>
    <dbReference type="NCBI Taxonomy" id="231223"/>
    <lineage>
        <taxon>Eukaryota</taxon>
        <taxon>Metazoa</taxon>
        <taxon>Spiralia</taxon>
        <taxon>Lophotrochozoa</taxon>
        <taxon>Mollusca</taxon>
        <taxon>Gastropoda</taxon>
        <taxon>Heterobranchia</taxon>
        <taxon>Euthyneura</taxon>
        <taxon>Panpulmonata</taxon>
        <taxon>Sacoglossa</taxon>
        <taxon>Placobranchoidea</taxon>
        <taxon>Plakobranchidae</taxon>
        <taxon>Elysia</taxon>
    </lineage>
</organism>
<sequence length="116" mass="11890">MESVLESGRTDRPESGLYLTPAPLPHPPTAGVEGHINHTATGVKQVSAVAAGVEGHINHTATGVKQVSAVAAGVEGHINHTATGVKQFSTDQQQISIRGGVMVPDREGVTVPGKPC</sequence>